<dbReference type="GO" id="GO:0016705">
    <property type="term" value="F:oxidoreductase activity, acting on paired donors, with incorporation or reduction of molecular oxygen"/>
    <property type="evidence" value="ECO:0007669"/>
    <property type="project" value="InterPro"/>
</dbReference>
<dbReference type="GO" id="GO:0004497">
    <property type="term" value="F:monooxygenase activity"/>
    <property type="evidence" value="ECO:0007669"/>
    <property type="project" value="InterPro"/>
</dbReference>
<keyword evidence="2 5" id="KW-0479">Metal-binding</keyword>
<comment type="cofactor">
    <cofactor evidence="5">
        <name>heme</name>
        <dbReference type="ChEBI" id="CHEBI:30413"/>
    </cofactor>
</comment>
<feature type="signal peptide" evidence="7">
    <location>
        <begin position="1"/>
        <end position="24"/>
    </location>
</feature>
<name>A0A4Q4TMS5_9PEZI</name>
<dbReference type="PANTHER" id="PTHR46300">
    <property type="entry name" value="P450, PUTATIVE (EUROFUNG)-RELATED-RELATED"/>
    <property type="match status" value="1"/>
</dbReference>
<evidence type="ECO:0008006" key="10">
    <source>
        <dbReference type="Google" id="ProtNLM"/>
    </source>
</evidence>
<dbReference type="GO" id="GO:0020037">
    <property type="term" value="F:heme binding"/>
    <property type="evidence" value="ECO:0007669"/>
    <property type="project" value="InterPro"/>
</dbReference>
<dbReference type="PANTHER" id="PTHR46300:SF8">
    <property type="entry name" value="CYTOCHROME P450 2E1"/>
    <property type="match status" value="1"/>
</dbReference>
<evidence type="ECO:0000313" key="8">
    <source>
        <dbReference type="EMBL" id="RYP07802.1"/>
    </source>
</evidence>
<comment type="caution">
    <text evidence="8">The sequence shown here is derived from an EMBL/GenBank/DDBJ whole genome shotgun (WGS) entry which is preliminary data.</text>
</comment>
<evidence type="ECO:0000313" key="9">
    <source>
        <dbReference type="Proteomes" id="UP000293360"/>
    </source>
</evidence>
<evidence type="ECO:0000256" key="7">
    <source>
        <dbReference type="SAM" id="SignalP"/>
    </source>
</evidence>
<protein>
    <recommendedName>
        <fullName evidence="10">Cytochrome P450</fullName>
    </recommendedName>
</protein>
<feature type="region of interest" description="Disordered" evidence="6">
    <location>
        <begin position="559"/>
        <end position="605"/>
    </location>
</feature>
<sequence>MALGPAIALLSLVVLLLYLRKEISYRRRIPPGARRLPGPRCYPIVGRVHDIPEQSWLKFYEWNKQYGPIYQMEMFGDVHVWISSEKVAHELLSRRAPIYSDRPVIPNLPDNRTSGDYLALQGRTDTWKRQRKLAAQLMAVSANAALHEYPTAERDRFLYLLSRDPSQYREAIEQFTTRTVSRLSWGSPHPSAVLRETTMGLLETISPAGALPNVVSWLAHLPAFLSPWKRKENARHAREAALFKGNVHYVHDRLEEGNAEPSFVRTYIATLAKNPADAAKWGSEAEATYVVGQMAIAGALTIGSPIQSFILAMLHYPEWLKKLQDEIDRVCDDGRCPQWEDREKLHMLRAVVKEVVRWRPPVPTVNPGYRYDRIPHALEKDDVYEGYFIPAGSTIHALEWGMTRDEEMYPDPEAFNPDRWLNPKYPTYKEPLTIYPNLNGFSQFGFGRRTCQGVPIVDQDLFLVMGGLAWAFNIRKKRRPDGTEVPVHWNDYTPLLIAKPKPFEFHAEVRDDRKQDILQRMWEDGKWEDDKVEEMQMLDRKNIVTGKTISRATLKKEMVEEGDIGSDRGSETSTDGIGTGEALSSVHSTMSFSDLQSESEKDIWT</sequence>
<dbReference type="Proteomes" id="UP000293360">
    <property type="component" value="Unassembled WGS sequence"/>
</dbReference>
<dbReference type="InterPro" id="IPR002401">
    <property type="entry name" value="Cyt_P450_E_grp-I"/>
</dbReference>
<evidence type="ECO:0000256" key="6">
    <source>
        <dbReference type="SAM" id="MobiDB-lite"/>
    </source>
</evidence>
<gene>
    <name evidence="8" type="ORF">DL764_002307</name>
</gene>
<evidence type="ECO:0000256" key="2">
    <source>
        <dbReference type="ARBA" id="ARBA00022723"/>
    </source>
</evidence>
<dbReference type="EMBL" id="QJNU01000081">
    <property type="protein sequence ID" value="RYP07802.1"/>
    <property type="molecule type" value="Genomic_DNA"/>
</dbReference>
<dbReference type="CDD" id="cd11065">
    <property type="entry name" value="CYP64-like"/>
    <property type="match status" value="1"/>
</dbReference>
<evidence type="ECO:0000256" key="1">
    <source>
        <dbReference type="ARBA" id="ARBA00010617"/>
    </source>
</evidence>
<keyword evidence="4 5" id="KW-0408">Iron</keyword>
<dbReference type="InterPro" id="IPR036396">
    <property type="entry name" value="Cyt_P450_sf"/>
</dbReference>
<evidence type="ECO:0000256" key="4">
    <source>
        <dbReference type="ARBA" id="ARBA00023004"/>
    </source>
</evidence>
<feature type="binding site" description="axial binding residue" evidence="5">
    <location>
        <position position="451"/>
    </location>
    <ligand>
        <name>heme</name>
        <dbReference type="ChEBI" id="CHEBI:30413"/>
    </ligand>
    <ligandPart>
        <name>Fe</name>
        <dbReference type="ChEBI" id="CHEBI:18248"/>
    </ligandPart>
</feature>
<dbReference type="AlphaFoldDB" id="A0A4Q4TMS5"/>
<dbReference type="PRINTS" id="PR00463">
    <property type="entry name" value="EP450I"/>
</dbReference>
<feature type="compositionally biased region" description="Basic and acidic residues" evidence="6">
    <location>
        <begin position="559"/>
        <end position="570"/>
    </location>
</feature>
<dbReference type="OrthoDB" id="1103324at2759"/>
<feature type="compositionally biased region" description="Polar residues" evidence="6">
    <location>
        <begin position="585"/>
        <end position="596"/>
    </location>
</feature>
<dbReference type="InterPro" id="IPR001128">
    <property type="entry name" value="Cyt_P450"/>
</dbReference>
<reference evidence="8 9" key="1">
    <citation type="submission" date="2018-06" db="EMBL/GenBank/DDBJ databases">
        <title>Complete Genomes of Monosporascus.</title>
        <authorList>
            <person name="Robinson A.J."/>
            <person name="Natvig D.O."/>
        </authorList>
    </citation>
    <scope>NUCLEOTIDE SEQUENCE [LARGE SCALE GENOMIC DNA]</scope>
    <source>
        <strain evidence="8 9">CBS 110550</strain>
    </source>
</reference>
<keyword evidence="5" id="KW-0349">Heme</keyword>
<organism evidence="8 9">
    <name type="scientific">Monosporascus ibericus</name>
    <dbReference type="NCBI Taxonomy" id="155417"/>
    <lineage>
        <taxon>Eukaryota</taxon>
        <taxon>Fungi</taxon>
        <taxon>Dikarya</taxon>
        <taxon>Ascomycota</taxon>
        <taxon>Pezizomycotina</taxon>
        <taxon>Sordariomycetes</taxon>
        <taxon>Xylariomycetidae</taxon>
        <taxon>Xylariales</taxon>
        <taxon>Xylariales incertae sedis</taxon>
        <taxon>Monosporascus</taxon>
    </lineage>
</organism>
<feature type="chain" id="PRO_5020285654" description="Cytochrome P450" evidence="7">
    <location>
        <begin position="25"/>
        <end position="605"/>
    </location>
</feature>
<dbReference type="InterPro" id="IPR050364">
    <property type="entry name" value="Cytochrome_P450_fung"/>
</dbReference>
<accession>A0A4Q4TMS5</accession>
<keyword evidence="3" id="KW-0560">Oxidoreductase</keyword>
<proteinExistence type="inferred from homology"/>
<dbReference type="Pfam" id="PF00067">
    <property type="entry name" value="p450"/>
    <property type="match status" value="1"/>
</dbReference>
<keyword evidence="7" id="KW-0732">Signal</keyword>
<dbReference type="STRING" id="155417.A0A4Q4TMS5"/>
<dbReference type="GO" id="GO:0005506">
    <property type="term" value="F:iron ion binding"/>
    <property type="evidence" value="ECO:0007669"/>
    <property type="project" value="InterPro"/>
</dbReference>
<keyword evidence="9" id="KW-1185">Reference proteome</keyword>
<dbReference type="Gene3D" id="1.10.630.10">
    <property type="entry name" value="Cytochrome P450"/>
    <property type="match status" value="1"/>
</dbReference>
<comment type="similarity">
    <text evidence="1">Belongs to the cytochrome P450 family.</text>
</comment>
<evidence type="ECO:0000256" key="5">
    <source>
        <dbReference type="PIRSR" id="PIRSR602401-1"/>
    </source>
</evidence>
<dbReference type="SUPFAM" id="SSF48264">
    <property type="entry name" value="Cytochrome P450"/>
    <property type="match status" value="1"/>
</dbReference>
<evidence type="ECO:0000256" key="3">
    <source>
        <dbReference type="ARBA" id="ARBA00023002"/>
    </source>
</evidence>